<gene>
    <name evidence="7" type="ordered locus">Lcho_2684</name>
</gene>
<name>B1Y879_LEPCP</name>
<dbReference type="InterPro" id="IPR049062">
    <property type="entry name" value="NAD_Glu_DH_ACT2"/>
</dbReference>
<accession>B1Y879</accession>
<dbReference type="InterPro" id="IPR049058">
    <property type="entry name" value="NAD_Glu_DH_HM2"/>
</dbReference>
<feature type="domain" description="NAD-glutamate dehydrogenase ACT3" evidence="6">
    <location>
        <begin position="557"/>
        <end position="635"/>
    </location>
</feature>
<dbReference type="Pfam" id="PF21076">
    <property type="entry name" value="GDH_ACT2"/>
    <property type="match status" value="1"/>
</dbReference>
<dbReference type="RefSeq" id="WP_012347705.1">
    <property type="nucleotide sequence ID" value="NC_010524.1"/>
</dbReference>
<dbReference type="PANTHER" id="PTHR43403:SF1">
    <property type="entry name" value="NAD-SPECIFIC GLUTAMATE DEHYDROGENASE"/>
    <property type="match status" value="1"/>
</dbReference>
<dbReference type="InterPro" id="IPR049056">
    <property type="entry name" value="NAD_Glu_DH_HM3"/>
</dbReference>
<evidence type="ECO:0000259" key="4">
    <source>
        <dbReference type="Pfam" id="PF21075"/>
    </source>
</evidence>
<dbReference type="SUPFAM" id="SSF51735">
    <property type="entry name" value="NAD(P)-binding Rossmann-fold domains"/>
    <property type="match status" value="1"/>
</dbReference>
<dbReference type="Pfam" id="PF21078">
    <property type="entry name" value="GDH_HM3"/>
    <property type="match status" value="1"/>
</dbReference>
<dbReference type="PANTHER" id="PTHR43403">
    <property type="entry name" value="NAD-SPECIFIC GLUTAMATE DEHYDROGENASE"/>
    <property type="match status" value="1"/>
</dbReference>
<dbReference type="PIRSF" id="PIRSF036761">
    <property type="entry name" value="GDH_Mll4104"/>
    <property type="match status" value="1"/>
</dbReference>
<evidence type="ECO:0000256" key="1">
    <source>
        <dbReference type="ARBA" id="ARBA00023002"/>
    </source>
</evidence>
<evidence type="ECO:0000313" key="8">
    <source>
        <dbReference type="Proteomes" id="UP000001693"/>
    </source>
</evidence>
<feature type="domain" description="NAD-glutamate dehydrogenase catalytic" evidence="2">
    <location>
        <begin position="734"/>
        <end position="1228"/>
    </location>
</feature>
<dbReference type="InterPro" id="IPR007780">
    <property type="entry name" value="NAD_Glu_DH_bac"/>
</dbReference>
<dbReference type="Pfam" id="PF21074">
    <property type="entry name" value="GDH_C"/>
    <property type="match status" value="1"/>
</dbReference>
<dbReference type="InterPro" id="IPR024727">
    <property type="entry name" value="NAD_Glu_DH_N_ACT1"/>
</dbReference>
<dbReference type="GO" id="GO:0004352">
    <property type="term" value="F:glutamate dehydrogenase (NAD+) activity"/>
    <property type="evidence" value="ECO:0007669"/>
    <property type="project" value="InterPro"/>
</dbReference>
<evidence type="ECO:0000259" key="2">
    <source>
        <dbReference type="Pfam" id="PF05088"/>
    </source>
</evidence>
<dbReference type="InterPro" id="IPR028971">
    <property type="entry name" value="NAD-GDH_cat"/>
</dbReference>
<dbReference type="InterPro" id="IPR049059">
    <property type="entry name" value="NAD_Glu_DH_HM1"/>
</dbReference>
<dbReference type="InterPro" id="IPR049064">
    <property type="entry name" value="NAD_Glu_DH_ACT3"/>
</dbReference>
<dbReference type="InterPro" id="IPR048381">
    <property type="entry name" value="GDH_C"/>
</dbReference>
<evidence type="ECO:0000259" key="5">
    <source>
        <dbReference type="Pfam" id="PF21076"/>
    </source>
</evidence>
<reference evidence="7 8" key="1">
    <citation type="submission" date="2008-03" db="EMBL/GenBank/DDBJ databases">
        <title>Complete sequence of Leptothrix cholodnii SP-6.</title>
        <authorList>
            <consortium name="US DOE Joint Genome Institute"/>
            <person name="Copeland A."/>
            <person name="Lucas S."/>
            <person name="Lapidus A."/>
            <person name="Glavina del Rio T."/>
            <person name="Dalin E."/>
            <person name="Tice H."/>
            <person name="Bruce D."/>
            <person name="Goodwin L."/>
            <person name="Pitluck S."/>
            <person name="Chertkov O."/>
            <person name="Brettin T."/>
            <person name="Detter J.C."/>
            <person name="Han C."/>
            <person name="Kuske C.R."/>
            <person name="Schmutz J."/>
            <person name="Larimer F."/>
            <person name="Land M."/>
            <person name="Hauser L."/>
            <person name="Kyrpides N."/>
            <person name="Lykidis A."/>
            <person name="Emerson D."/>
            <person name="Richardson P."/>
        </authorList>
    </citation>
    <scope>NUCLEOTIDE SEQUENCE [LARGE SCALE GENOMIC DNA]</scope>
    <source>
        <strain evidence="8">ATCC 51168 / LMG 8142 / SP-6</strain>
    </source>
</reference>
<dbReference type="SUPFAM" id="SSF53223">
    <property type="entry name" value="Aminoacid dehydrogenase-like, N-terminal domain"/>
    <property type="match status" value="1"/>
</dbReference>
<dbReference type="Proteomes" id="UP000001693">
    <property type="component" value="Chromosome"/>
</dbReference>
<evidence type="ECO:0000259" key="3">
    <source>
        <dbReference type="Pfam" id="PF21074"/>
    </source>
</evidence>
<dbReference type="OrthoDB" id="9758052at2"/>
<dbReference type="InterPro" id="IPR046346">
    <property type="entry name" value="Aminoacid_DH-like_N_sf"/>
</dbReference>
<dbReference type="HOGENOM" id="CLU_003404_1_1_4"/>
<dbReference type="STRING" id="395495.Lcho_2684"/>
<feature type="domain" description="NAD-glutamate dehydrogenase N-terminal ACT1" evidence="4">
    <location>
        <begin position="35"/>
        <end position="179"/>
    </location>
</feature>
<dbReference type="Pfam" id="PF05088">
    <property type="entry name" value="Bac_GDH_CD"/>
    <property type="match status" value="1"/>
</dbReference>
<feature type="domain" description="NAD-specific glutamate dehydrogenase C-terminal" evidence="3">
    <location>
        <begin position="1274"/>
        <end position="1609"/>
    </location>
</feature>
<dbReference type="EMBL" id="CP001013">
    <property type="protein sequence ID" value="ACB34949.1"/>
    <property type="molecule type" value="Genomic_DNA"/>
</dbReference>
<evidence type="ECO:0000313" key="7">
    <source>
        <dbReference type="EMBL" id="ACB34949.1"/>
    </source>
</evidence>
<protein>
    <submittedName>
        <fullName evidence="7">NAD-glutamate dehydrogenase</fullName>
    </submittedName>
</protein>
<dbReference type="InterPro" id="IPR036291">
    <property type="entry name" value="NAD(P)-bd_dom_sf"/>
</dbReference>
<sequence>MQTPNPESRQRLLEEAMTLAQQRLAPAAFAIAEPFLRHYHGQVADEQILGSTAADLFGGAMAHWQFARRFTSGTPRVRAYVPRVAEHGWESRHTVIEIVNDDMPFLVDSVTTEINRLGLTLHSVIHPVMHAWRDADGQLERLRPANEAVADGTGHDESYIRLEVDRCTDPARQAEIRDGIVRVLGDVRAAVEDWAPMQAAAFAAVDELKARSDVTGAAIEDNAEAQCFLRWMVDDHFTFLGCRDYERVEQGGESHLRGVAGSGLGLLRDARRDPQRPDSTLLPAGSLAVIDGASPLFLTKADSRATVHRPGYLDCVGVKRYDARGQVVGERRFLGLYTSSAYRMPASEMPLVRRKVATLMARSGFVPKGHLSKTLATVLEQYPRDELLQIGEDELLETALGILHLEERQRSRLFVRRDAFGRYVSCLVFVPRDRFNTELRMRIQQLLSSAFHGVGSEFNLLLSESVLARIHIIVRTPPGSALGEVDVLELEARIVALARRWQDDLADALVAGLGDELGSRLARRYAAAFPAGYREDCEARVAVGDIELAERAARSGELAISLYRPVEAAAGALRLKMLRVGQPIALSHSLPLLERMGVKVIDERSCRIAPEGGEPVWLHDFGMQIADGGEVEIESIKGSFEEAFAKVWSGSLESDDLNRLVLSARLSWREVMLLRAYARYIRQVGSTFSNSYIERALTANPVIARTLVELFQARFDLTLGEARAARCAALDEALQQQLDAVASIDEDRILRQFLGVIGATLRTNHFQRDGAGQPKPYLSFKFDPARVPGLPSPKPMFEIWVYSPRFEGVHLRGGKVARGGLRWSDRREDFRTEVLGLVKAQMVKNTVIVPVGSKGGFVVKQPPLGGDRDALLEEAVACYKNFLRGLLDLTDNLVAGQVVAPVDLVRHDGDDPYLVVAADKGTATFSDHANAVSAEYGFWLGDAFASGGSVGYDHKKMGITARGAWEAVKRHFREIGVNTQEQDFSVVGIGDMSGDVFGNGMLLSRHIRLVAAFDHRHIFLDPQPDAAASHAERARLFALPRSSWADYDGALISAGGGVFARSLKSIPLSGPVRAALGVTAEELSPAELMRAILQAPVDLFYNGGIGTYVKASHESHAQVGDRATDAIRVNGAELRCKVVAEGGNLGLTQLGRIEFARRGGRICTDAIDNSAGVDCSDHEVNIKILVDQLVSDGEMTGRQRNQLLADMTDEVGELVLLDNYAQTQALSVAGRRAAELLEPEARLMQFLERAGRLDRSIEFLPSAEEIAERKLARQGLTSPERAVLLAYSKMWLYDEILASDLPEEPYVAAMLSAYFPQALRQRHGQAMLRHPLKRQILATCLTNTLTNRIGPSFVHRLAEETGLGAVAVVRAAIVAREVFGLDEVWSSIDALDNRVPDSLQARLFDDVAGLMARASLWFLRQPASAGIDATVVRFRLAADQLGASLVAHLSPAEANALAGLQHADVQLGVPAELARRVASADRIAAVLDIAEVAAATQRSLELVAGTYFALDVQLQHGWMRQSAAALPADSHWQTLARTALQNDLTLLQRALTAKVVGRSPQLDSAEALVESWLAASRAALERYRRLLADLQSSSSVDLAMLSVATRELRAIEAA</sequence>
<keyword evidence="8" id="KW-1185">Reference proteome</keyword>
<dbReference type="Pfam" id="PF21077">
    <property type="entry name" value="GDH_ACT3"/>
    <property type="match status" value="1"/>
</dbReference>
<dbReference type="GO" id="GO:0004069">
    <property type="term" value="F:L-aspartate:2-oxoglutarate aminotransferase activity"/>
    <property type="evidence" value="ECO:0007669"/>
    <property type="project" value="InterPro"/>
</dbReference>
<keyword evidence="1" id="KW-0560">Oxidoreductase</keyword>
<dbReference type="eggNOG" id="COG2902">
    <property type="taxonomic scope" value="Bacteria"/>
</dbReference>
<feature type="domain" description="NAD-glutamate dehydrogenase ACT2" evidence="5">
    <location>
        <begin position="412"/>
        <end position="502"/>
    </location>
</feature>
<dbReference type="Pfam" id="PF21075">
    <property type="entry name" value="GDH_ACT1"/>
    <property type="match status" value="1"/>
</dbReference>
<dbReference type="GO" id="GO:0006538">
    <property type="term" value="P:L-glutamate catabolic process"/>
    <property type="evidence" value="ECO:0007669"/>
    <property type="project" value="InterPro"/>
</dbReference>
<evidence type="ECO:0000259" key="6">
    <source>
        <dbReference type="Pfam" id="PF21077"/>
    </source>
</evidence>
<proteinExistence type="predicted"/>
<organism evidence="7 8">
    <name type="scientific">Leptothrix cholodnii (strain ATCC 51168 / LMG 8142 / SP-6)</name>
    <name type="common">Leptothrix discophora (strain SP-6)</name>
    <dbReference type="NCBI Taxonomy" id="395495"/>
    <lineage>
        <taxon>Bacteria</taxon>
        <taxon>Pseudomonadati</taxon>
        <taxon>Pseudomonadota</taxon>
        <taxon>Betaproteobacteria</taxon>
        <taxon>Burkholderiales</taxon>
        <taxon>Sphaerotilaceae</taxon>
        <taxon>Leptothrix</taxon>
    </lineage>
</organism>
<dbReference type="Gene3D" id="3.40.50.720">
    <property type="entry name" value="NAD(P)-binding Rossmann-like Domain"/>
    <property type="match status" value="1"/>
</dbReference>
<dbReference type="Pfam" id="PF21073">
    <property type="entry name" value="GDH_HM1"/>
    <property type="match status" value="1"/>
</dbReference>
<dbReference type="KEGG" id="lch:Lcho_2684"/>
<dbReference type="Pfam" id="PF21079">
    <property type="entry name" value="GDH_HM2"/>
    <property type="match status" value="1"/>
</dbReference>